<organism evidence="1 2">
    <name type="scientific">Colletotrichum fructicola (strain Nara gc5)</name>
    <name type="common">Anthracnose fungus</name>
    <name type="synonym">Colletotrichum gloeosporioides (strain Nara gc5)</name>
    <dbReference type="NCBI Taxonomy" id="1213859"/>
    <lineage>
        <taxon>Eukaryota</taxon>
        <taxon>Fungi</taxon>
        <taxon>Dikarya</taxon>
        <taxon>Ascomycota</taxon>
        <taxon>Pezizomycotina</taxon>
        <taxon>Sordariomycetes</taxon>
        <taxon>Hypocreomycetidae</taxon>
        <taxon>Glomerellales</taxon>
        <taxon>Glomerellaceae</taxon>
        <taxon>Colletotrichum</taxon>
        <taxon>Colletotrichum gloeosporioides species complex</taxon>
    </lineage>
</organism>
<dbReference type="GeneID" id="43611421"/>
<dbReference type="EMBL" id="ANPB02000003">
    <property type="protein sequence ID" value="KAF4487199.1"/>
    <property type="molecule type" value="Genomic_DNA"/>
</dbReference>
<accession>A0A7J6JB77</accession>
<evidence type="ECO:0000313" key="1">
    <source>
        <dbReference type="EMBL" id="KAF4487199.1"/>
    </source>
</evidence>
<dbReference type="InParanoid" id="A0A7J6JB77"/>
<dbReference type="Proteomes" id="UP000011096">
    <property type="component" value="Unassembled WGS sequence"/>
</dbReference>
<reference evidence="1 2" key="1">
    <citation type="submission" date="2012-08" db="EMBL/GenBank/DDBJ databases">
        <authorList>
            <person name="Gan P.H.P."/>
            <person name="Ikeda K."/>
            <person name="Irieda H."/>
            <person name="Narusaka M."/>
            <person name="O'Connell R.J."/>
            <person name="Narusaka Y."/>
            <person name="Takano Y."/>
            <person name="Kubo Y."/>
            <person name="Shirasu K."/>
        </authorList>
    </citation>
    <scope>NUCLEOTIDE SEQUENCE [LARGE SCALE GENOMIC DNA]</scope>
    <source>
        <strain evidence="1 2">Nara gc5</strain>
    </source>
</reference>
<keyword evidence="2" id="KW-1185">Reference proteome</keyword>
<evidence type="ECO:0000313" key="2">
    <source>
        <dbReference type="Proteomes" id="UP000011096"/>
    </source>
</evidence>
<reference evidence="1 2" key="2">
    <citation type="submission" date="2020-04" db="EMBL/GenBank/DDBJ databases">
        <title>Genome sequencing and assembly of multiple isolates from the Colletotrichum gloeosporioides species complex.</title>
        <authorList>
            <person name="Gan P."/>
            <person name="Shirasu K."/>
        </authorList>
    </citation>
    <scope>NUCLEOTIDE SEQUENCE [LARGE SCALE GENOMIC DNA]</scope>
    <source>
        <strain evidence="1 2">Nara gc5</strain>
    </source>
</reference>
<proteinExistence type="predicted"/>
<dbReference type="AlphaFoldDB" id="A0A7J6JB77"/>
<name>A0A7J6JB77_COLFN</name>
<dbReference type="OrthoDB" id="4851391at2759"/>
<sequence>MGNSESRQIATVLSTACQGADDNFLSGRQQDPEVLVVLGDFLRHVELVWDKLPVSFTDVIKSKFLPRFTSSTDPEVWVIQQTFCKSIDNPATYIYNQLTNFEPRNNRKTPFEVAKDNLWLVAFARLRKQYESTAGRGALAKHLTQKANEEEYVRNKCGIFASAGQRLESAAIEVGGNGALICGLAVPYSTLTTPQRFKSLKLEDISRKVNRQSSERCEAPVAVLLSLYERQMHSWMAREREDENSKVFPKTRGRIVATQVVTSGGRKGHATLIEPSQSGVDDCPLIPRPQHAIHQLHRAQSQRTMPPRLFAGDTRGAIPALLVPENLLRTVKLDNKLCSDFDSYCFNATLFIEKGLPVAFRRSLSRATALVEHILQAEHPRTLACFLEVFIHLIQTGLHGERASMGPNIELGMSSRFAVSVRLDYIKRVVTNHFEEERLLRDLLAQFGNMPRLPTPRVMLNLAHNLSKQARHDEAEKMALEWIESLKIISRSQFNQGNIAAAEQNMRAAIQKIAAEWGIQHPWVTEFMNVLEGWLRNLDRNEAANSLRGDIEKLMGKDEIDESPAQA</sequence>
<protein>
    <submittedName>
        <fullName evidence="1">Uncharacterized protein</fullName>
    </submittedName>
</protein>
<gene>
    <name evidence="1" type="ORF">CGGC5_v005882</name>
</gene>
<comment type="caution">
    <text evidence="1">The sequence shown here is derived from an EMBL/GenBank/DDBJ whole genome shotgun (WGS) entry which is preliminary data.</text>
</comment>
<dbReference type="RefSeq" id="XP_031876312.2">
    <property type="nucleotide sequence ID" value="XM_032027291.2"/>
</dbReference>